<gene>
    <name evidence="2" type="ORF">BCR43DRAFT_482881</name>
</gene>
<evidence type="ECO:0000313" key="3">
    <source>
        <dbReference type="Proteomes" id="UP000242180"/>
    </source>
</evidence>
<protein>
    <submittedName>
        <fullName evidence="2">Uncharacterized protein</fullName>
    </submittedName>
</protein>
<dbReference type="InParanoid" id="A0A1X2HUL6"/>
<comment type="caution">
    <text evidence="2">The sequence shown here is derived from an EMBL/GenBank/DDBJ whole genome shotgun (WGS) entry which is preliminary data.</text>
</comment>
<feature type="region of interest" description="Disordered" evidence="1">
    <location>
        <begin position="390"/>
        <end position="433"/>
    </location>
</feature>
<organism evidence="2 3">
    <name type="scientific">Syncephalastrum racemosum</name>
    <name type="common">Filamentous fungus</name>
    <dbReference type="NCBI Taxonomy" id="13706"/>
    <lineage>
        <taxon>Eukaryota</taxon>
        <taxon>Fungi</taxon>
        <taxon>Fungi incertae sedis</taxon>
        <taxon>Mucoromycota</taxon>
        <taxon>Mucoromycotina</taxon>
        <taxon>Mucoromycetes</taxon>
        <taxon>Mucorales</taxon>
        <taxon>Syncephalastraceae</taxon>
        <taxon>Syncephalastrum</taxon>
    </lineage>
</organism>
<dbReference type="OMA" id="QNSHCVI"/>
<feature type="region of interest" description="Disordered" evidence="1">
    <location>
        <begin position="1"/>
        <end position="42"/>
    </location>
</feature>
<accession>A0A1X2HUL6</accession>
<reference evidence="2 3" key="1">
    <citation type="submission" date="2016-07" db="EMBL/GenBank/DDBJ databases">
        <title>Pervasive Adenine N6-methylation of Active Genes in Fungi.</title>
        <authorList>
            <consortium name="DOE Joint Genome Institute"/>
            <person name="Mondo S.J."/>
            <person name="Dannebaum R.O."/>
            <person name="Kuo R.C."/>
            <person name="Labutti K."/>
            <person name="Haridas S."/>
            <person name="Kuo A."/>
            <person name="Salamov A."/>
            <person name="Ahrendt S.R."/>
            <person name="Lipzen A."/>
            <person name="Sullivan W."/>
            <person name="Andreopoulos W.B."/>
            <person name="Clum A."/>
            <person name="Lindquist E."/>
            <person name="Daum C."/>
            <person name="Ramamoorthy G.K."/>
            <person name="Gryganskyi A."/>
            <person name="Culley D."/>
            <person name="Magnuson J.K."/>
            <person name="James T.Y."/>
            <person name="O'Malley M.A."/>
            <person name="Stajich J.E."/>
            <person name="Spatafora J.W."/>
            <person name="Visel A."/>
            <person name="Grigoriev I.V."/>
        </authorList>
    </citation>
    <scope>NUCLEOTIDE SEQUENCE [LARGE SCALE GENOMIC DNA]</scope>
    <source>
        <strain evidence="2 3">NRRL 2496</strain>
    </source>
</reference>
<name>A0A1X2HUL6_SYNRA</name>
<keyword evidence="3" id="KW-1185">Reference proteome</keyword>
<feature type="compositionally biased region" description="Polar residues" evidence="1">
    <location>
        <begin position="17"/>
        <end position="26"/>
    </location>
</feature>
<dbReference type="AlphaFoldDB" id="A0A1X2HUL6"/>
<feature type="compositionally biased region" description="Polar residues" evidence="1">
    <location>
        <begin position="328"/>
        <end position="348"/>
    </location>
</feature>
<feature type="compositionally biased region" description="Polar residues" evidence="1">
    <location>
        <begin position="191"/>
        <end position="200"/>
    </location>
</feature>
<sequence length="433" mass="48806">MPSADALSALSLKRNRSASTTHTQPSRPAAAATEGGTGEPQTKLSKLNAIFTKITRPFTQLSSPPSPSPTHTQSSSSRRIYQHSHRRNLQTPQENRWRWSHHFERRPSFFSSRSQAANDDELHDTEFEHNHYKKHPHLSKDAHFDNALTAPASPPPPILCTTHDEKTAPWTQLKQRGPCQGILIKNENNKHPTSASNLSVHTPRRHLRHSSHVSSSNITVNSEDLTAKEFADIAGIRILPENNDTEDDWIYTVSTRSTHHPHTLSHLSHDQSNQLQHPMPDLRPNASVISCSSLHSQDAYSTYSSTCRKQGPQIWDQEFWCRPDPSVRPNTDSTIRQETPTRRPLQSKSNDRLRQDNSSVHMQQQQQQDKSACCRPRSCIIKRGRFEIHLEKGHSDQEDEPSNTSADLESSIPAIVTTDTDASARNISDHASL</sequence>
<feature type="region of interest" description="Disordered" evidence="1">
    <location>
        <begin position="186"/>
        <end position="215"/>
    </location>
</feature>
<feature type="region of interest" description="Disordered" evidence="1">
    <location>
        <begin position="55"/>
        <end position="93"/>
    </location>
</feature>
<feature type="compositionally biased region" description="Basic residues" evidence="1">
    <location>
        <begin position="202"/>
        <end position="211"/>
    </location>
</feature>
<dbReference type="EMBL" id="MCGN01000001">
    <property type="protein sequence ID" value="ORZ03184.1"/>
    <property type="molecule type" value="Genomic_DNA"/>
</dbReference>
<dbReference type="Proteomes" id="UP000242180">
    <property type="component" value="Unassembled WGS sequence"/>
</dbReference>
<dbReference type="OrthoDB" id="2290958at2759"/>
<evidence type="ECO:0000313" key="2">
    <source>
        <dbReference type="EMBL" id="ORZ03184.1"/>
    </source>
</evidence>
<proteinExistence type="predicted"/>
<evidence type="ECO:0000256" key="1">
    <source>
        <dbReference type="SAM" id="MobiDB-lite"/>
    </source>
</evidence>
<feature type="compositionally biased region" description="Polar residues" evidence="1">
    <location>
        <begin position="417"/>
        <end position="433"/>
    </location>
</feature>
<feature type="region of interest" description="Disordered" evidence="1">
    <location>
        <begin position="320"/>
        <end position="374"/>
    </location>
</feature>